<gene>
    <name evidence="2" type="ORF">M231_04802</name>
</gene>
<dbReference type="VEuPathDB" id="FungiDB:TREMEDRAFT_64424"/>
<feature type="region of interest" description="Disordered" evidence="1">
    <location>
        <begin position="103"/>
        <end position="179"/>
    </location>
</feature>
<name>A0A4Q1BJM7_TREME</name>
<sequence>MSTNTNDMSFEGEMGMGNTSQSQSHSQEDTSSAVLRELTTALNPDNEEHSIKRVSEAASAFGTQMGRIGFQMQNQSVNITFEDKVLLGIGITFIKYLQSHNASLSPPVQSGSKVETDDDYHLSQSTSSNISSHDDRFSKKASTSDPPETTVVTYDRSDTEGTPFEWQTDQGDPSESGPHFPKCPSSIVLEKFIGAVMSKAKTRDAILSVASALGKQIAAVRINSGTRVPFADAVLHTIALSFEEHMKTRISSLSPLIQSGSMDGIGSNQVVAPSITVYASSPNVSPASTLVAIDDGSRPPSRQGEDSPDQDQYHDEA</sequence>
<keyword evidence="3" id="KW-1185">Reference proteome</keyword>
<protein>
    <submittedName>
        <fullName evidence="2">Uncharacterized protein</fullName>
    </submittedName>
</protein>
<evidence type="ECO:0000256" key="1">
    <source>
        <dbReference type="SAM" id="MobiDB-lite"/>
    </source>
</evidence>
<reference evidence="2 3" key="1">
    <citation type="submission" date="2016-06" db="EMBL/GenBank/DDBJ databases">
        <title>Evolution of pathogenesis and genome organization in the Tremellales.</title>
        <authorList>
            <person name="Cuomo C."/>
            <person name="Litvintseva A."/>
            <person name="Heitman J."/>
            <person name="Chen Y."/>
            <person name="Sun S."/>
            <person name="Springer D."/>
            <person name="Dromer F."/>
            <person name="Young S."/>
            <person name="Zeng Q."/>
            <person name="Chapman S."/>
            <person name="Gujja S."/>
            <person name="Saif S."/>
            <person name="Birren B."/>
        </authorList>
    </citation>
    <scope>NUCLEOTIDE SEQUENCE [LARGE SCALE GENOMIC DNA]</scope>
    <source>
        <strain evidence="2 3">ATCC 28783</strain>
    </source>
</reference>
<evidence type="ECO:0000313" key="2">
    <source>
        <dbReference type="EMBL" id="RXK37913.1"/>
    </source>
</evidence>
<feature type="compositionally biased region" description="Polar residues" evidence="1">
    <location>
        <begin position="140"/>
        <end position="152"/>
    </location>
</feature>
<evidence type="ECO:0000313" key="3">
    <source>
        <dbReference type="Proteomes" id="UP000289152"/>
    </source>
</evidence>
<dbReference type="AlphaFoldDB" id="A0A4Q1BJM7"/>
<feature type="compositionally biased region" description="Polar residues" evidence="1">
    <location>
        <begin position="103"/>
        <end position="113"/>
    </location>
</feature>
<organism evidence="2 3">
    <name type="scientific">Tremella mesenterica</name>
    <name type="common">Jelly fungus</name>
    <dbReference type="NCBI Taxonomy" id="5217"/>
    <lineage>
        <taxon>Eukaryota</taxon>
        <taxon>Fungi</taxon>
        <taxon>Dikarya</taxon>
        <taxon>Basidiomycota</taxon>
        <taxon>Agaricomycotina</taxon>
        <taxon>Tremellomycetes</taxon>
        <taxon>Tremellales</taxon>
        <taxon>Tremellaceae</taxon>
        <taxon>Tremella</taxon>
    </lineage>
</organism>
<comment type="caution">
    <text evidence="2">The sequence shown here is derived from an EMBL/GenBank/DDBJ whole genome shotgun (WGS) entry which is preliminary data.</text>
</comment>
<feature type="compositionally biased region" description="Polar residues" evidence="1">
    <location>
        <begin position="122"/>
        <end position="131"/>
    </location>
</feature>
<feature type="region of interest" description="Disordered" evidence="1">
    <location>
        <begin position="288"/>
        <end position="317"/>
    </location>
</feature>
<proteinExistence type="predicted"/>
<dbReference type="Proteomes" id="UP000289152">
    <property type="component" value="Unassembled WGS sequence"/>
</dbReference>
<dbReference type="EMBL" id="SDIL01000057">
    <property type="protein sequence ID" value="RXK37913.1"/>
    <property type="molecule type" value="Genomic_DNA"/>
</dbReference>
<feature type="region of interest" description="Disordered" evidence="1">
    <location>
        <begin position="1"/>
        <end position="33"/>
    </location>
</feature>
<feature type="compositionally biased region" description="Polar residues" evidence="1">
    <location>
        <begin position="17"/>
        <end position="33"/>
    </location>
</feature>
<accession>A0A4Q1BJM7</accession>
<dbReference type="InParanoid" id="A0A4Q1BJM7"/>